<dbReference type="InterPro" id="IPR037185">
    <property type="entry name" value="EmrE-like"/>
</dbReference>
<evidence type="ECO:0000256" key="5">
    <source>
        <dbReference type="ARBA" id="ARBA00023136"/>
    </source>
</evidence>
<feature type="transmembrane region" description="Helical" evidence="6">
    <location>
        <begin position="243"/>
        <end position="261"/>
    </location>
</feature>
<feature type="transmembrane region" description="Helical" evidence="6">
    <location>
        <begin position="118"/>
        <end position="135"/>
    </location>
</feature>
<proteinExistence type="inferred from homology"/>
<dbReference type="PANTHER" id="PTHR32322:SF2">
    <property type="entry name" value="EAMA DOMAIN-CONTAINING PROTEIN"/>
    <property type="match status" value="1"/>
</dbReference>
<dbReference type="RefSeq" id="WP_277578760.1">
    <property type="nucleotide sequence ID" value="NZ_JANRMI010000003.1"/>
</dbReference>
<feature type="transmembrane region" description="Helical" evidence="6">
    <location>
        <begin position="147"/>
        <end position="167"/>
    </location>
</feature>
<dbReference type="Proteomes" id="UP001152321">
    <property type="component" value="Unassembled WGS sequence"/>
</dbReference>
<keyword evidence="5 6" id="KW-0472">Membrane</keyword>
<feature type="transmembrane region" description="Helical" evidence="6">
    <location>
        <begin position="89"/>
        <end position="111"/>
    </location>
</feature>
<dbReference type="EMBL" id="JANRMI010000003">
    <property type="protein sequence ID" value="MDG0817285.1"/>
    <property type="molecule type" value="Genomic_DNA"/>
</dbReference>
<feature type="domain" description="EamA" evidence="7">
    <location>
        <begin position="149"/>
        <end position="285"/>
    </location>
</feature>
<feature type="transmembrane region" description="Helical" evidence="6">
    <location>
        <begin position="34"/>
        <end position="51"/>
    </location>
</feature>
<feature type="transmembrane region" description="Helical" evidence="6">
    <location>
        <begin position="267"/>
        <end position="285"/>
    </location>
</feature>
<feature type="transmembrane region" description="Helical" evidence="6">
    <location>
        <begin position="63"/>
        <end position="83"/>
    </location>
</feature>
<feature type="domain" description="EamA" evidence="7">
    <location>
        <begin position="4"/>
        <end position="134"/>
    </location>
</feature>
<accession>A0ABT6DK96</accession>
<evidence type="ECO:0000313" key="8">
    <source>
        <dbReference type="EMBL" id="MDG0817285.1"/>
    </source>
</evidence>
<reference evidence="8" key="1">
    <citation type="submission" date="2022-08" db="EMBL/GenBank/DDBJ databases">
        <title>Novel Bdellovibrio Species Isolated from Svalbard: Designation Bdellovibrio svalbardensis.</title>
        <authorList>
            <person name="Mitchell R.J."/>
            <person name="Choi S.Y."/>
        </authorList>
    </citation>
    <scope>NUCLEOTIDE SEQUENCE</scope>
    <source>
        <strain evidence="8">PAP01</strain>
    </source>
</reference>
<evidence type="ECO:0000256" key="4">
    <source>
        <dbReference type="ARBA" id="ARBA00022989"/>
    </source>
</evidence>
<evidence type="ECO:0000256" key="6">
    <source>
        <dbReference type="SAM" id="Phobius"/>
    </source>
</evidence>
<name>A0ABT6DK96_9BACT</name>
<keyword evidence="3 6" id="KW-0812">Transmembrane</keyword>
<evidence type="ECO:0000256" key="2">
    <source>
        <dbReference type="ARBA" id="ARBA00007362"/>
    </source>
</evidence>
<evidence type="ECO:0000259" key="7">
    <source>
        <dbReference type="Pfam" id="PF00892"/>
    </source>
</evidence>
<protein>
    <submittedName>
        <fullName evidence="8">EamA family transporter</fullName>
    </submittedName>
</protein>
<comment type="subcellular location">
    <subcellularLocation>
        <location evidence="1">Membrane</location>
        <topology evidence="1">Multi-pass membrane protein</topology>
    </subcellularLocation>
</comment>
<organism evidence="8 9">
    <name type="scientific">Bdellovibrio svalbardensis</name>
    <dbReference type="NCBI Taxonomy" id="2972972"/>
    <lineage>
        <taxon>Bacteria</taxon>
        <taxon>Pseudomonadati</taxon>
        <taxon>Bdellovibrionota</taxon>
        <taxon>Bdellovibrionia</taxon>
        <taxon>Bdellovibrionales</taxon>
        <taxon>Pseudobdellovibrionaceae</taxon>
        <taxon>Bdellovibrio</taxon>
    </lineage>
</organism>
<evidence type="ECO:0000256" key="3">
    <source>
        <dbReference type="ARBA" id="ARBA00022692"/>
    </source>
</evidence>
<gene>
    <name evidence="8" type="ORF">NWE73_12965</name>
</gene>
<feature type="transmembrane region" description="Helical" evidence="6">
    <location>
        <begin position="212"/>
        <end position="231"/>
    </location>
</feature>
<feature type="transmembrane region" description="Helical" evidence="6">
    <location>
        <begin position="179"/>
        <end position="200"/>
    </location>
</feature>
<evidence type="ECO:0000313" key="9">
    <source>
        <dbReference type="Proteomes" id="UP001152321"/>
    </source>
</evidence>
<comment type="caution">
    <text evidence="8">The sequence shown here is derived from an EMBL/GenBank/DDBJ whole genome shotgun (WGS) entry which is preliminary data.</text>
</comment>
<comment type="similarity">
    <text evidence="2">Belongs to the EamA transporter family.</text>
</comment>
<evidence type="ECO:0000256" key="1">
    <source>
        <dbReference type="ARBA" id="ARBA00004141"/>
    </source>
</evidence>
<sequence>MNLILYTICTLIWGSTWLVITFQVDGASPITSVFWRFLLSAVLLLAFCALTKKDLRYGKKDHLLFIGQGVLLFSVNYMLTYLSETMVSSGMTAIAFTTLIYYNMFGMWYFFGKPITKNVILGSVLGGAGLFFLFANEILHFDSSSKTVWGLLLSFIATLSASMGNMISQKNYRKGIPVVITNTYGMLYGSIFTLFTALALQENLAIPMTGKFLGALLYLSLFGSVIAFGAYLTLAGRIGAEKAAYTSVLSPVIALTLSSFFEGFKWTPYIVVGVILCFLGNIITLRKPKAVTKLAD</sequence>
<dbReference type="InterPro" id="IPR050638">
    <property type="entry name" value="AA-Vitamin_Transporters"/>
</dbReference>
<dbReference type="InterPro" id="IPR000620">
    <property type="entry name" value="EamA_dom"/>
</dbReference>
<keyword evidence="9" id="KW-1185">Reference proteome</keyword>
<keyword evidence="4 6" id="KW-1133">Transmembrane helix</keyword>
<dbReference type="PANTHER" id="PTHR32322">
    <property type="entry name" value="INNER MEMBRANE TRANSPORTER"/>
    <property type="match status" value="1"/>
</dbReference>
<dbReference type="Pfam" id="PF00892">
    <property type="entry name" value="EamA"/>
    <property type="match status" value="2"/>
</dbReference>
<dbReference type="SUPFAM" id="SSF103481">
    <property type="entry name" value="Multidrug resistance efflux transporter EmrE"/>
    <property type="match status" value="2"/>
</dbReference>